<protein>
    <submittedName>
        <fullName evidence="1">Autotransporter outer membrane beta-barrel domain-containing protein</fullName>
    </submittedName>
</protein>
<accession>A0AAV4LMW8</accession>
<organism evidence="1 2">
    <name type="scientific">Babesia caballi</name>
    <dbReference type="NCBI Taxonomy" id="5871"/>
    <lineage>
        <taxon>Eukaryota</taxon>
        <taxon>Sar</taxon>
        <taxon>Alveolata</taxon>
        <taxon>Apicomplexa</taxon>
        <taxon>Aconoidasida</taxon>
        <taxon>Piroplasmida</taxon>
        <taxon>Babesiidae</taxon>
        <taxon>Babesia</taxon>
    </lineage>
</organism>
<reference evidence="1 2" key="1">
    <citation type="submission" date="2021-06" db="EMBL/GenBank/DDBJ databases">
        <title>Genome sequence of Babesia caballi.</title>
        <authorList>
            <person name="Yamagishi J."/>
            <person name="Kidaka T."/>
            <person name="Ochi A."/>
        </authorList>
    </citation>
    <scope>NUCLEOTIDE SEQUENCE [LARGE SCALE GENOMIC DNA]</scope>
    <source>
        <strain evidence="1">USDA-D6B2</strain>
    </source>
</reference>
<keyword evidence="2" id="KW-1185">Reference proteome</keyword>
<gene>
    <name evidence="1" type="ORF">BcabD6B2_05620</name>
</gene>
<name>A0AAV4LMW8_BABCB</name>
<dbReference type="EMBL" id="BPLF01000001">
    <property type="protein sequence ID" value="GIX61127.1"/>
    <property type="molecule type" value="Genomic_DNA"/>
</dbReference>
<dbReference type="Proteomes" id="UP001497744">
    <property type="component" value="Unassembled WGS sequence"/>
</dbReference>
<sequence length="302" mass="32627">MDRKAEPLDEGSDGILDDVALHHHLSEPGVVGTQLPEVPSLAQRGEQLPVGAATALDGLGLNQSVQDQEKANAQHDRRDGAVAQQNVVDFLLKLVDVEKMHVHHSVDPLHAEVEVGLLRQRLDIHDGVDHHLPGVGRRVARLRGAPVVAKKREGVVPVVHLLAQQAELPRQLVEDAAIALDLQRSHAVAAAGRSFDELVNLGVGGVQFEPRVVAQLDDFLPLGVRERLVLEALLDARNGAVYVALRFRQVGELRRLRCGSGVATRASVEALEAFQVPIGGLLRVKISHCALQPVCRIPPAAR</sequence>
<evidence type="ECO:0000313" key="2">
    <source>
        <dbReference type="Proteomes" id="UP001497744"/>
    </source>
</evidence>
<dbReference type="RefSeq" id="XP_067713198.1">
    <property type="nucleotide sequence ID" value="XM_067857097.1"/>
</dbReference>
<comment type="caution">
    <text evidence="1">The sequence shown here is derived from an EMBL/GenBank/DDBJ whole genome shotgun (WGS) entry which is preliminary data.</text>
</comment>
<dbReference type="GeneID" id="94192610"/>
<dbReference type="AlphaFoldDB" id="A0AAV4LMW8"/>
<evidence type="ECO:0000313" key="1">
    <source>
        <dbReference type="EMBL" id="GIX61127.1"/>
    </source>
</evidence>
<proteinExistence type="predicted"/>